<organism evidence="2 3">
    <name type="scientific">Hyphomonas polymorpha PS728</name>
    <dbReference type="NCBI Taxonomy" id="1280954"/>
    <lineage>
        <taxon>Bacteria</taxon>
        <taxon>Pseudomonadati</taxon>
        <taxon>Pseudomonadota</taxon>
        <taxon>Alphaproteobacteria</taxon>
        <taxon>Hyphomonadales</taxon>
        <taxon>Hyphomonadaceae</taxon>
        <taxon>Hyphomonas</taxon>
    </lineage>
</organism>
<keyword evidence="1" id="KW-0812">Transmembrane</keyword>
<proteinExistence type="predicted"/>
<sequence>MWRQVIVPLCIVTLLLVMYVVFAMVNFAAGNTSYLKDDLFQFCLISLVFVALFYWFVGIIKSIVIFHLRKSLK</sequence>
<keyword evidence="1" id="KW-1133">Transmembrane helix</keyword>
<name>A0A062V566_9PROT</name>
<comment type="caution">
    <text evidence="2">The sequence shown here is derived from an EMBL/GenBank/DDBJ whole genome shotgun (WGS) entry which is preliminary data.</text>
</comment>
<gene>
    <name evidence="2" type="ORF">HPO_16715</name>
</gene>
<evidence type="ECO:0000256" key="1">
    <source>
        <dbReference type="SAM" id="Phobius"/>
    </source>
</evidence>
<keyword evidence="1" id="KW-0472">Membrane</keyword>
<evidence type="ECO:0000313" key="2">
    <source>
        <dbReference type="EMBL" id="KCZ97124.1"/>
    </source>
</evidence>
<reference evidence="2 3" key="1">
    <citation type="journal article" date="2014" name="Antonie Van Leeuwenhoek">
        <title>Hyphomonas beringensis sp. nov. and Hyphomonas chukchiensis sp. nov., isolated from surface seawater of the Bering Sea and Chukchi Sea.</title>
        <authorList>
            <person name="Li C."/>
            <person name="Lai Q."/>
            <person name="Li G."/>
            <person name="Dong C."/>
            <person name="Wang J."/>
            <person name="Liao Y."/>
            <person name="Shao Z."/>
        </authorList>
    </citation>
    <scope>NUCLEOTIDE SEQUENCE [LARGE SCALE GENOMIC DNA]</scope>
    <source>
        <strain evidence="2 3">PS728</strain>
    </source>
</reference>
<keyword evidence="3" id="KW-1185">Reference proteome</keyword>
<feature type="transmembrane region" description="Helical" evidence="1">
    <location>
        <begin position="39"/>
        <end position="68"/>
    </location>
</feature>
<evidence type="ECO:0000313" key="3">
    <source>
        <dbReference type="Proteomes" id="UP000027100"/>
    </source>
</evidence>
<dbReference type="AlphaFoldDB" id="A0A062V566"/>
<accession>A0A062V566</accession>
<dbReference type="EMBL" id="ARYM01000025">
    <property type="protein sequence ID" value="KCZ97124.1"/>
    <property type="molecule type" value="Genomic_DNA"/>
</dbReference>
<protein>
    <submittedName>
        <fullName evidence="2">Uncharacterized protein</fullName>
    </submittedName>
</protein>
<dbReference type="Proteomes" id="UP000027100">
    <property type="component" value="Unassembled WGS sequence"/>
</dbReference>